<gene>
    <name evidence="3" type="ORF">CcarbDRAFT_3035</name>
</gene>
<protein>
    <submittedName>
        <fullName evidence="3">Peptidase M56 BlaR1</fullName>
    </submittedName>
</protein>
<sequence>MDFTSIFQMIVLSSFIGSILVLVLLVIKRVFKNNLNSTFHYYVWMILILKLMIPFGPQPHLIFPNIHKSIYIQTNTNENAQKTQIKSPVKLENENINYSTLANTIHFQNKSNTNTVVNIFSKNSSTIENGLCFLWILVIILLTGILVLGYKKLKEIVSVSIKDINYSHKKILHDCKNVMNIRSHLGLFYSSQISSPSLCGFIKPKILIPITVADNIGDEEFKYIIMHELCHFKNKDIIINSLITLLSVIYWFNPVLLYGFQKIRENCEIYCDYQVISNLSQGENIQYGNTIIRVLKL</sequence>
<dbReference type="Gene3D" id="3.30.2010.10">
    <property type="entry name" value="Metalloproteases ('zincins'), catalytic domain"/>
    <property type="match status" value="1"/>
</dbReference>
<feature type="transmembrane region" description="Helical" evidence="1">
    <location>
        <begin position="39"/>
        <end position="56"/>
    </location>
</feature>
<feature type="transmembrane region" description="Helical" evidence="1">
    <location>
        <begin position="237"/>
        <end position="260"/>
    </location>
</feature>
<dbReference type="PANTHER" id="PTHR34978">
    <property type="entry name" value="POSSIBLE SENSOR-TRANSDUCER PROTEIN BLAR"/>
    <property type="match status" value="1"/>
</dbReference>
<dbReference type="EMBL" id="ACVI01000051">
    <property type="protein sequence ID" value="EET86547.1"/>
    <property type="molecule type" value="Genomic_DNA"/>
</dbReference>
<dbReference type="Pfam" id="PF05569">
    <property type="entry name" value="Peptidase_M56"/>
    <property type="match status" value="1"/>
</dbReference>
<evidence type="ECO:0000313" key="4">
    <source>
        <dbReference type="Proteomes" id="UP000004198"/>
    </source>
</evidence>
<keyword evidence="1" id="KW-0812">Transmembrane</keyword>
<feature type="transmembrane region" description="Helical" evidence="1">
    <location>
        <begin position="6"/>
        <end position="27"/>
    </location>
</feature>
<evidence type="ECO:0000259" key="2">
    <source>
        <dbReference type="Pfam" id="PF05569"/>
    </source>
</evidence>
<name>C6PW68_9CLOT</name>
<reference evidence="3 4" key="1">
    <citation type="submission" date="2009-06" db="EMBL/GenBank/DDBJ databases">
        <title>The draft genome of Clostridium carboxidivorans P7.</title>
        <authorList>
            <consortium name="US DOE Joint Genome Institute (JGI-PGF)"/>
            <person name="Lucas S."/>
            <person name="Copeland A."/>
            <person name="Lapidus A."/>
            <person name="Glavina del Rio T."/>
            <person name="Tice H."/>
            <person name="Bruce D."/>
            <person name="Goodwin L."/>
            <person name="Pitluck S."/>
            <person name="Larimer F."/>
            <person name="Land M.L."/>
            <person name="Hauser L."/>
            <person name="Hemme C.L."/>
        </authorList>
    </citation>
    <scope>NUCLEOTIDE SEQUENCE [LARGE SCALE GENOMIC DNA]</scope>
    <source>
        <strain evidence="3 4">P7</strain>
    </source>
</reference>
<proteinExistence type="predicted"/>
<dbReference type="InterPro" id="IPR052173">
    <property type="entry name" value="Beta-lactam_resp_regulator"/>
</dbReference>
<keyword evidence="4" id="KW-1185">Reference proteome</keyword>
<keyword evidence="1" id="KW-0472">Membrane</keyword>
<evidence type="ECO:0000313" key="3">
    <source>
        <dbReference type="EMBL" id="EET86547.1"/>
    </source>
</evidence>
<dbReference type="InterPro" id="IPR008756">
    <property type="entry name" value="Peptidase_M56"/>
</dbReference>
<dbReference type="CDD" id="cd07341">
    <property type="entry name" value="M56_BlaR1_MecR1_like"/>
    <property type="match status" value="1"/>
</dbReference>
<accession>C6PW68</accession>
<dbReference type="eggNOG" id="COG4219">
    <property type="taxonomic scope" value="Bacteria"/>
</dbReference>
<dbReference type="STRING" id="536227.Ccar_04155"/>
<keyword evidence="1" id="KW-1133">Transmembrane helix</keyword>
<feature type="non-terminal residue" evidence="3">
    <location>
        <position position="297"/>
    </location>
</feature>
<organism evidence="3 4">
    <name type="scientific">Clostridium carboxidivorans P7</name>
    <dbReference type="NCBI Taxonomy" id="536227"/>
    <lineage>
        <taxon>Bacteria</taxon>
        <taxon>Bacillati</taxon>
        <taxon>Bacillota</taxon>
        <taxon>Clostridia</taxon>
        <taxon>Eubacteriales</taxon>
        <taxon>Clostridiaceae</taxon>
        <taxon>Clostridium</taxon>
    </lineage>
</organism>
<dbReference type="Proteomes" id="UP000004198">
    <property type="component" value="Unassembled WGS sequence"/>
</dbReference>
<evidence type="ECO:0000256" key="1">
    <source>
        <dbReference type="SAM" id="Phobius"/>
    </source>
</evidence>
<feature type="transmembrane region" description="Helical" evidence="1">
    <location>
        <begin position="133"/>
        <end position="150"/>
    </location>
</feature>
<dbReference type="PANTHER" id="PTHR34978:SF3">
    <property type="entry name" value="SLR0241 PROTEIN"/>
    <property type="match status" value="1"/>
</dbReference>
<feature type="domain" description="Peptidase M56" evidence="2">
    <location>
        <begin position="12"/>
        <end position="295"/>
    </location>
</feature>
<comment type="caution">
    <text evidence="3">The sequence shown here is derived from an EMBL/GenBank/DDBJ whole genome shotgun (WGS) entry which is preliminary data.</text>
</comment>
<dbReference type="AlphaFoldDB" id="C6PW68"/>